<dbReference type="KEGG" id="nlo:107222512"/>
<dbReference type="Proteomes" id="UP000829291">
    <property type="component" value="Chromosome 2"/>
</dbReference>
<evidence type="ECO:0000259" key="2">
    <source>
        <dbReference type="Pfam" id="PF01156"/>
    </source>
</evidence>
<dbReference type="InParanoid" id="A0A6J0BSX1"/>
<proteinExistence type="inferred from homology"/>
<dbReference type="GO" id="GO:0016799">
    <property type="term" value="F:hydrolase activity, hydrolyzing N-glycosyl compounds"/>
    <property type="evidence" value="ECO:0007669"/>
    <property type="project" value="InterPro"/>
</dbReference>
<sequence length="367" mass="39344">MCKFQTNDNSPDKTFVSLSKSVRIEMATSLGVGIGVALITCLLICGSTADVGNITKVGKLLIDTDAGADDAIAILMALQSQKLYGDANVVGITCVNGNTYVDNVVLNVLKTLKIVDRLDVPVYKGSHQPLLLNDEKTDYFGTDGFGDFEYPDPPSTDLVQEKHAVNAMIDLVKANPGEITLLALGPLTNVAMAIRMYSSFIDELQQLIILGGSSEGVGNVRPGIEYNFAVDPAANYIVLNASMSKPAILLPYETSERAKTTMAFRTSWNATDNPKVWLINSAESVTLNPDSEYWECADGVAAAVALTSGTIVTKSKSLYSNAIHEGSLTAGMVAIDYSNLTQKAPNTNLIQDVDANEFKNMLLTLLN</sequence>
<dbReference type="PANTHER" id="PTHR46190">
    <property type="entry name" value="SI:CH211-201H21.5-RELATED"/>
    <property type="match status" value="1"/>
</dbReference>
<dbReference type="Pfam" id="PF01156">
    <property type="entry name" value="IU_nuc_hydro"/>
    <property type="match status" value="1"/>
</dbReference>
<evidence type="ECO:0000313" key="3">
    <source>
        <dbReference type="Proteomes" id="UP000829291"/>
    </source>
</evidence>
<name>A0A6J0BSX1_NEOLC</name>
<dbReference type="Gene3D" id="3.90.245.10">
    <property type="entry name" value="Ribonucleoside hydrolase-like"/>
    <property type="match status" value="1"/>
</dbReference>
<dbReference type="InterPro" id="IPR036452">
    <property type="entry name" value="Ribo_hydro-like"/>
</dbReference>
<feature type="domain" description="Inosine/uridine-preferring nucleoside hydrolase" evidence="2">
    <location>
        <begin position="60"/>
        <end position="359"/>
    </location>
</feature>
<organism evidence="4">
    <name type="scientific">Neodiprion lecontei</name>
    <name type="common">Redheaded pine sawfly</name>
    <dbReference type="NCBI Taxonomy" id="441921"/>
    <lineage>
        <taxon>Eukaryota</taxon>
        <taxon>Metazoa</taxon>
        <taxon>Ecdysozoa</taxon>
        <taxon>Arthropoda</taxon>
        <taxon>Hexapoda</taxon>
        <taxon>Insecta</taxon>
        <taxon>Pterygota</taxon>
        <taxon>Neoptera</taxon>
        <taxon>Endopterygota</taxon>
        <taxon>Hymenoptera</taxon>
        <taxon>Tenthredinoidea</taxon>
        <taxon>Diprionidae</taxon>
        <taxon>Diprioninae</taxon>
        <taxon>Neodiprion</taxon>
    </lineage>
</organism>
<keyword evidence="3" id="KW-1185">Reference proteome</keyword>
<evidence type="ECO:0000256" key="1">
    <source>
        <dbReference type="ARBA" id="ARBA00009176"/>
    </source>
</evidence>
<comment type="similarity">
    <text evidence="1">Belongs to the IUNH family.</text>
</comment>
<dbReference type="PANTHER" id="PTHR46190:SF1">
    <property type="entry name" value="SI:CH211-201H21.5"/>
    <property type="match status" value="1"/>
</dbReference>
<gene>
    <name evidence="4" type="primary">LOC107222512</name>
</gene>
<dbReference type="InterPro" id="IPR052775">
    <property type="entry name" value="IUN_hydrolase"/>
</dbReference>
<dbReference type="OrthoDB" id="432381at2759"/>
<protein>
    <submittedName>
        <fullName evidence="4">Uncharacterized protein C1683.06c-like</fullName>
    </submittedName>
</protein>
<dbReference type="GeneID" id="107222512"/>
<evidence type="ECO:0000313" key="4">
    <source>
        <dbReference type="RefSeq" id="XP_015517397.2"/>
    </source>
</evidence>
<accession>A0A6J0BSX1</accession>
<dbReference type="InterPro" id="IPR001910">
    <property type="entry name" value="Inosine/uridine_hydrolase_dom"/>
</dbReference>
<dbReference type="RefSeq" id="XP_015517397.2">
    <property type="nucleotide sequence ID" value="XM_015661911.2"/>
</dbReference>
<dbReference type="SUPFAM" id="SSF53590">
    <property type="entry name" value="Nucleoside hydrolase"/>
    <property type="match status" value="1"/>
</dbReference>
<reference evidence="4" key="1">
    <citation type="submission" date="2025-08" db="UniProtKB">
        <authorList>
            <consortium name="RefSeq"/>
        </authorList>
    </citation>
    <scope>IDENTIFICATION</scope>
    <source>
        <tissue evidence="4">Thorax and Abdomen</tissue>
    </source>
</reference>